<dbReference type="RefSeq" id="WP_184203177.1">
    <property type="nucleotide sequence ID" value="NZ_JACHGW010000005.1"/>
</dbReference>
<dbReference type="EMBL" id="JACHGW010000005">
    <property type="protein sequence ID" value="MBB6053158.1"/>
    <property type="molecule type" value="Genomic_DNA"/>
</dbReference>
<dbReference type="Proteomes" id="UP000520814">
    <property type="component" value="Unassembled WGS sequence"/>
</dbReference>
<sequence>MTDTLFLADFRRAAQSPTCPFCALRDTTTVRYIGSLLTELTLAADIHQRLARSRGFCSAHATTVQALVRQRGGEGGGVATLYSSVLQSVRAELAAGLVEAPLTPTKSRWRRTAPPTLGASLATRLEPQGPCLLCEHAEENDAFALGQLVEDLSEQGGQAPLAQLYQASPGACLPHFQRLLRLSHDEPSVRWLTETQLAKWELLESELEAYRLGRREGSEKKESWERTLAQLSP</sequence>
<dbReference type="AlphaFoldDB" id="A0A7W9SW98"/>
<name>A0A7W9SW98_ARMRO</name>
<organism evidence="1 2">
    <name type="scientific">Armatimonas rosea</name>
    <dbReference type="NCBI Taxonomy" id="685828"/>
    <lineage>
        <taxon>Bacteria</taxon>
        <taxon>Bacillati</taxon>
        <taxon>Armatimonadota</taxon>
        <taxon>Armatimonadia</taxon>
        <taxon>Armatimonadales</taxon>
        <taxon>Armatimonadaceae</taxon>
        <taxon>Armatimonas</taxon>
    </lineage>
</organism>
<gene>
    <name evidence="1" type="ORF">HNQ39_004990</name>
</gene>
<reference evidence="1 2" key="1">
    <citation type="submission" date="2020-08" db="EMBL/GenBank/DDBJ databases">
        <title>Genomic Encyclopedia of Type Strains, Phase IV (KMG-IV): sequencing the most valuable type-strain genomes for metagenomic binning, comparative biology and taxonomic classification.</title>
        <authorList>
            <person name="Goeker M."/>
        </authorList>
    </citation>
    <scope>NUCLEOTIDE SEQUENCE [LARGE SCALE GENOMIC DNA]</scope>
    <source>
        <strain evidence="1 2">DSM 23562</strain>
    </source>
</reference>
<dbReference type="InterPro" id="IPR045706">
    <property type="entry name" value="DUF6062"/>
</dbReference>
<dbReference type="Pfam" id="PF19538">
    <property type="entry name" value="DUF6062"/>
    <property type="match status" value="1"/>
</dbReference>
<accession>A0A7W9SW98</accession>
<evidence type="ECO:0000313" key="2">
    <source>
        <dbReference type="Proteomes" id="UP000520814"/>
    </source>
</evidence>
<comment type="caution">
    <text evidence="1">The sequence shown here is derived from an EMBL/GenBank/DDBJ whole genome shotgun (WGS) entry which is preliminary data.</text>
</comment>
<keyword evidence="2" id="KW-1185">Reference proteome</keyword>
<proteinExistence type="predicted"/>
<protein>
    <submittedName>
        <fullName evidence="1">Uncharacterized protein</fullName>
    </submittedName>
</protein>
<evidence type="ECO:0000313" key="1">
    <source>
        <dbReference type="EMBL" id="MBB6053158.1"/>
    </source>
</evidence>